<evidence type="ECO:0000313" key="2">
    <source>
        <dbReference type="Proteomes" id="UP000309389"/>
    </source>
</evidence>
<dbReference type="EMBL" id="SSHH01000002">
    <property type="protein sequence ID" value="TIX50485.1"/>
    <property type="molecule type" value="Genomic_DNA"/>
</dbReference>
<protein>
    <recommendedName>
        <fullName evidence="3">Apea-like HEPN domain-containing protein</fullName>
    </recommendedName>
</protein>
<evidence type="ECO:0008006" key="3">
    <source>
        <dbReference type="Google" id="ProtNLM"/>
    </source>
</evidence>
<proteinExistence type="predicted"/>
<organism evidence="1 2">
    <name type="scientific">Alteraurantiacibacter aquimixticola</name>
    <dbReference type="NCBI Taxonomy" id="2489173"/>
    <lineage>
        <taxon>Bacteria</taxon>
        <taxon>Pseudomonadati</taxon>
        <taxon>Pseudomonadota</taxon>
        <taxon>Alphaproteobacteria</taxon>
        <taxon>Sphingomonadales</taxon>
        <taxon>Erythrobacteraceae</taxon>
        <taxon>Alteraurantiacibacter</taxon>
    </lineage>
</organism>
<accession>A0A4T3F2G0</accession>
<keyword evidence="2" id="KW-1185">Reference proteome</keyword>
<reference evidence="1 2" key="1">
    <citation type="submission" date="2019-04" db="EMBL/GenBank/DDBJ databases">
        <title>Altererythrobacter aquimixticola sp. nov., isolated from sediment of junction between the ocean and a freshwater spring.</title>
        <authorList>
            <person name="Yoon J.-H."/>
        </authorList>
    </citation>
    <scope>NUCLEOTIDE SEQUENCE [LARGE SCALE GENOMIC DNA]</scope>
    <source>
        <strain evidence="1 2">SSKS-13</strain>
    </source>
</reference>
<dbReference type="OrthoDB" id="9154930at2"/>
<sequence length="465" mass="51168">MTDLSRIGAVLIHPRGDHMGNLLWPGVLPADQAAALAASIAAVRAQGYWASPFPEGDGVTFKRYGESSHDAAACLADFEAAFAFLEIEELDAAEGRASALARLAAGRTIMCTYLVPVEALRLERPFLLGDTRFHAPVDGEEVRLANHAWQSLCDVPGADVDPSWVPSARASGTTELLGYPLIERSVEVPLSVFYEAQASFDRQSPLLRLVMEDADHALDPIRYDLCHYRRLEYLPAKPGWIGETAIAYVMPEGRVVKPRLLQGKPYVLRVSNNWLGLEVDPSGFSWAEPLASMVVDDKSGDEVALALKAALRAFNRAFYLVELEASFLHLVYAIDALCEPDKLRGDRHRLWISAFGASGDPGRFATLLGDFDRRYGVRNRIVHEGATFAGLGLKGEEQCQFMLGLLGACIQIFVREGFTTRREAADYAFDFLTSSPVTTHVTAMASEHFKLPLATDKGFREHMQP</sequence>
<comment type="caution">
    <text evidence="1">The sequence shown here is derived from an EMBL/GenBank/DDBJ whole genome shotgun (WGS) entry which is preliminary data.</text>
</comment>
<evidence type="ECO:0000313" key="1">
    <source>
        <dbReference type="EMBL" id="TIX50485.1"/>
    </source>
</evidence>
<dbReference type="Proteomes" id="UP000309389">
    <property type="component" value="Unassembled WGS sequence"/>
</dbReference>
<name>A0A4T3F2G0_9SPHN</name>
<dbReference type="RefSeq" id="WP_136693505.1">
    <property type="nucleotide sequence ID" value="NZ_SSHH01000002.1"/>
</dbReference>
<gene>
    <name evidence="1" type="ORF">E5222_09450</name>
</gene>
<dbReference type="AlphaFoldDB" id="A0A4T3F2G0"/>